<keyword evidence="1 3" id="KW-0378">Hydrolase</keyword>
<organism evidence="3 4">
    <name type="scientific">Metapseudomonas lalkuanensis</name>
    <dbReference type="NCBI Taxonomy" id="2604832"/>
    <lineage>
        <taxon>Bacteria</taxon>
        <taxon>Pseudomonadati</taxon>
        <taxon>Pseudomonadota</taxon>
        <taxon>Gammaproteobacteria</taxon>
        <taxon>Pseudomonadales</taxon>
        <taxon>Pseudomonadaceae</taxon>
        <taxon>Metapseudomonas</taxon>
    </lineage>
</organism>
<reference evidence="3 4" key="1">
    <citation type="submission" date="2019-08" db="EMBL/GenBank/DDBJ databases">
        <title>Whole-genome Sequencing of e-waste polymer degrading bacterium Pseudomonas sp. strain PE08.</title>
        <authorList>
            <person name="Kirdat K."/>
            <person name="Debbarma P."/>
            <person name="Narawade N."/>
            <person name="Suyal D."/>
            <person name="Thorat V."/>
            <person name="Shouche Y."/>
            <person name="Goel R."/>
            <person name="Yadav A."/>
        </authorList>
    </citation>
    <scope>NUCLEOTIDE SEQUENCE [LARGE SCALE GENOMIC DNA]</scope>
    <source>
        <strain evidence="3 4">PE08</strain>
    </source>
</reference>
<evidence type="ECO:0000259" key="2">
    <source>
        <dbReference type="Pfam" id="PF00561"/>
    </source>
</evidence>
<sequence>MTNPHLETLSVNGIRMRIAMQGAGPLVLLCHGFPELWYSWRHQIEALSSAGFRVVAPDMRGYGGTDAPLQVEAYTRLHLIGDMVDLVRVLGERQAVIAGHDWGAIVAWGAALTRPDLFHAVIGMSVPFAPPDPTDILKALEDRGIHDHYLQYFQAPGVAEAELEQDTEAAIRRLLHCGSGDWHGVPAFGRLPGQGFLDHMEVPRRLPTWLTEDDISHYTGEFRRTGFRGGLNWYRTMRLSAELMAPWRGCIIRQPSLFMAGTRDSVLGFPVIPQLIAAFPKTLPGLRGCHLLNGAGHWVQQERPEEVSALMLDFLRAL</sequence>
<accession>A0A5J6QS76</accession>
<dbReference type="GO" id="GO:0016787">
    <property type="term" value="F:hydrolase activity"/>
    <property type="evidence" value="ECO:0007669"/>
    <property type="project" value="UniProtKB-KW"/>
</dbReference>
<dbReference type="EMBL" id="CP043311">
    <property type="protein sequence ID" value="QEY65343.1"/>
    <property type="molecule type" value="Genomic_DNA"/>
</dbReference>
<dbReference type="SUPFAM" id="SSF53474">
    <property type="entry name" value="alpha/beta-Hydrolases"/>
    <property type="match status" value="1"/>
</dbReference>
<dbReference type="KEGG" id="plal:FXN65_26005"/>
<keyword evidence="4" id="KW-1185">Reference proteome</keyword>
<dbReference type="InterPro" id="IPR000073">
    <property type="entry name" value="AB_hydrolase_1"/>
</dbReference>
<dbReference type="InterPro" id="IPR000639">
    <property type="entry name" value="Epox_hydrolase-like"/>
</dbReference>
<dbReference type="Pfam" id="PF00561">
    <property type="entry name" value="Abhydrolase_1"/>
    <property type="match status" value="1"/>
</dbReference>
<dbReference type="Gene3D" id="3.40.50.1820">
    <property type="entry name" value="alpha/beta hydrolase"/>
    <property type="match status" value="1"/>
</dbReference>
<evidence type="ECO:0000313" key="3">
    <source>
        <dbReference type="EMBL" id="QEY65343.1"/>
    </source>
</evidence>
<dbReference type="InterPro" id="IPR029058">
    <property type="entry name" value="AB_hydrolase_fold"/>
</dbReference>
<dbReference type="Proteomes" id="UP000327179">
    <property type="component" value="Chromosome"/>
</dbReference>
<evidence type="ECO:0000256" key="1">
    <source>
        <dbReference type="ARBA" id="ARBA00022801"/>
    </source>
</evidence>
<dbReference type="PANTHER" id="PTHR43329">
    <property type="entry name" value="EPOXIDE HYDROLASE"/>
    <property type="match status" value="1"/>
</dbReference>
<dbReference type="PRINTS" id="PR00412">
    <property type="entry name" value="EPOXHYDRLASE"/>
</dbReference>
<dbReference type="RefSeq" id="WP_151137884.1">
    <property type="nucleotide sequence ID" value="NZ_CP043311.1"/>
</dbReference>
<protein>
    <submittedName>
        <fullName evidence="3">Alpha/beta hydrolase</fullName>
    </submittedName>
</protein>
<dbReference type="AlphaFoldDB" id="A0A5J6QS76"/>
<feature type="domain" description="AB hydrolase-1" evidence="2">
    <location>
        <begin position="25"/>
        <end position="303"/>
    </location>
</feature>
<gene>
    <name evidence="3" type="ORF">FXN65_26005</name>
</gene>
<name>A0A5J6QS76_9GAMM</name>
<evidence type="ECO:0000313" key="4">
    <source>
        <dbReference type="Proteomes" id="UP000327179"/>
    </source>
</evidence>
<proteinExistence type="predicted"/>